<dbReference type="Proteomes" id="UP001596447">
    <property type="component" value="Unassembled WGS sequence"/>
</dbReference>
<dbReference type="AlphaFoldDB" id="A0ABD5Z6I7"/>
<name>A0ABD5Z6I7_9EURY</name>
<keyword evidence="3" id="KW-1185">Reference proteome</keyword>
<feature type="transmembrane region" description="Helical" evidence="1">
    <location>
        <begin position="13"/>
        <end position="33"/>
    </location>
</feature>
<organism evidence="2 3">
    <name type="scientific">Halospeciosus flavus</name>
    <dbReference type="NCBI Taxonomy" id="3032283"/>
    <lineage>
        <taxon>Archaea</taxon>
        <taxon>Methanobacteriati</taxon>
        <taxon>Methanobacteriota</taxon>
        <taxon>Stenosarchaea group</taxon>
        <taxon>Halobacteria</taxon>
        <taxon>Halobacteriales</taxon>
        <taxon>Halobacteriaceae</taxon>
        <taxon>Halospeciosus</taxon>
    </lineage>
</organism>
<keyword evidence="1" id="KW-1133">Transmembrane helix</keyword>
<keyword evidence="1" id="KW-0472">Membrane</keyword>
<gene>
    <name evidence="2" type="ORF">ACFQJ9_15315</name>
</gene>
<protein>
    <submittedName>
        <fullName evidence="2">Uncharacterized protein</fullName>
    </submittedName>
</protein>
<reference evidence="2 3" key="1">
    <citation type="journal article" date="2019" name="Int. J. Syst. Evol. Microbiol.">
        <title>The Global Catalogue of Microorganisms (GCM) 10K type strain sequencing project: providing services to taxonomists for standard genome sequencing and annotation.</title>
        <authorList>
            <consortium name="The Broad Institute Genomics Platform"/>
            <consortium name="The Broad Institute Genome Sequencing Center for Infectious Disease"/>
            <person name="Wu L."/>
            <person name="Ma J."/>
        </authorList>
    </citation>
    <scope>NUCLEOTIDE SEQUENCE [LARGE SCALE GENOMIC DNA]</scope>
    <source>
        <strain evidence="2 3">XZGYJ-43</strain>
    </source>
</reference>
<comment type="caution">
    <text evidence="2">The sequence shown here is derived from an EMBL/GenBank/DDBJ whole genome shotgun (WGS) entry which is preliminary data.</text>
</comment>
<sequence length="169" mass="18040">MPGTPDPVLGSDALTFAVAAALGIVATTVPIALEREDRLPEPWRLALGGGVVSALGHLTLWSLARDLANPLALFAPSRPLLVGFVVLAVLVLGAQTAIPWYCYARWRLRIPLVVLFGATTLVVDSFLHVHGETDPLGLYTLFFGPVLVVSLGILATAELLGRKARKSRR</sequence>
<accession>A0ABD5Z6I7</accession>
<feature type="transmembrane region" description="Helical" evidence="1">
    <location>
        <begin position="45"/>
        <end position="64"/>
    </location>
</feature>
<feature type="transmembrane region" description="Helical" evidence="1">
    <location>
        <begin position="110"/>
        <end position="130"/>
    </location>
</feature>
<proteinExistence type="predicted"/>
<dbReference type="RefSeq" id="WP_279527527.1">
    <property type="nucleotide sequence ID" value="NZ_CP122312.1"/>
</dbReference>
<feature type="transmembrane region" description="Helical" evidence="1">
    <location>
        <begin position="136"/>
        <end position="160"/>
    </location>
</feature>
<keyword evidence="1" id="KW-0812">Transmembrane</keyword>
<evidence type="ECO:0000256" key="1">
    <source>
        <dbReference type="SAM" id="Phobius"/>
    </source>
</evidence>
<evidence type="ECO:0000313" key="2">
    <source>
        <dbReference type="EMBL" id="MFC7200762.1"/>
    </source>
</evidence>
<dbReference type="EMBL" id="JBHTAR010000011">
    <property type="protein sequence ID" value="MFC7200762.1"/>
    <property type="molecule type" value="Genomic_DNA"/>
</dbReference>
<feature type="transmembrane region" description="Helical" evidence="1">
    <location>
        <begin position="84"/>
        <end position="103"/>
    </location>
</feature>
<evidence type="ECO:0000313" key="3">
    <source>
        <dbReference type="Proteomes" id="UP001596447"/>
    </source>
</evidence>